<gene>
    <name evidence="1" type="primary">trmB</name>
    <name evidence="1" type="ORF">GL267_013140</name>
</gene>
<keyword evidence="2" id="KW-1185">Reference proteome</keyword>
<reference evidence="1" key="1">
    <citation type="submission" date="2023-06" db="EMBL/GenBank/DDBJ databases">
        <title>Complete and circular genome of Acidithiobacillus ferrianus DSM 107098.</title>
        <authorList>
            <person name="Norris P.R."/>
            <person name="Falagan C."/>
            <person name="Moya-Beltran A."/>
            <person name="Castro M."/>
            <person name="Quatrini R."/>
            <person name="Johnson D.B."/>
        </authorList>
    </citation>
    <scope>NUCLEOTIDE SEQUENCE</scope>
    <source>
        <strain evidence="1">MG</strain>
    </source>
</reference>
<sequence>MPLSSLGGSTRPAIMPVMEEALKTSYRPIRSFVLRQGRITVAQARALDEYLPRWQIDSRTPWQDPWKGVRPLLLEIGFGNGEHLAALATHRPDWGCIGAEVHAPGVGALLLRLMETNTDNVRIVHGDVVTWLNTLPDALLHCIIIQFPDPWPKKRQQKRRMIQAEFALLLSRLLQPGGALQLATDWAHYAEQMRAVLNATPGLENVDPDGGYVPPPDNRILTRFERRGQRLGHPVFDLCYRRGP</sequence>
<proteinExistence type="predicted"/>
<dbReference type="EC" id="2.1.1.33" evidence="1"/>
<keyword evidence="1" id="KW-0808">Transferase</keyword>
<dbReference type="Proteomes" id="UP000470022">
    <property type="component" value="Chromosome"/>
</dbReference>
<evidence type="ECO:0000313" key="1">
    <source>
        <dbReference type="EMBL" id="XRI68680.1"/>
    </source>
</evidence>
<protein>
    <submittedName>
        <fullName evidence="1">tRNA (Guanosine(46)-N7)-methyltransferase TrmB</fullName>
        <ecNumber evidence="1">2.1.1.33</ecNumber>
    </submittedName>
</protein>
<dbReference type="EMBL" id="CP127523">
    <property type="protein sequence ID" value="XRI68680.1"/>
    <property type="molecule type" value="Genomic_DNA"/>
</dbReference>
<keyword evidence="1" id="KW-0489">Methyltransferase</keyword>
<accession>A0ACD5H5H2</accession>
<organism evidence="1 2">
    <name type="scientific">Acidithiobacillus ferrianus</name>
    <dbReference type="NCBI Taxonomy" id="2678518"/>
    <lineage>
        <taxon>Bacteria</taxon>
        <taxon>Pseudomonadati</taxon>
        <taxon>Pseudomonadota</taxon>
        <taxon>Acidithiobacillia</taxon>
        <taxon>Acidithiobacillales</taxon>
        <taxon>Acidithiobacillaceae</taxon>
        <taxon>Acidithiobacillus</taxon>
    </lineage>
</organism>
<evidence type="ECO:0000313" key="2">
    <source>
        <dbReference type="Proteomes" id="UP000470022"/>
    </source>
</evidence>
<name>A0ACD5H5H2_9PROT</name>